<evidence type="ECO:0000313" key="2">
    <source>
        <dbReference type="EMBL" id="HAE6132459.1"/>
    </source>
</evidence>
<dbReference type="EMBL" id="DAASLY010000006">
    <property type="protein sequence ID" value="HAE6132459.1"/>
    <property type="molecule type" value="Genomic_DNA"/>
</dbReference>
<reference evidence="2" key="2">
    <citation type="submission" date="2018-07" db="EMBL/GenBank/DDBJ databases">
        <authorList>
            <consortium name="NCBI Pathogen Detection Project"/>
        </authorList>
    </citation>
    <scope>NUCLEOTIDE SEQUENCE</scope>
    <source>
        <strain evidence="1">11-0811</strain>
        <strain evidence="2">13-7445</strain>
    </source>
</reference>
<organism evidence="2">
    <name type="scientific">Salmonella enterica subsp. enterica serovar Stanley</name>
    <dbReference type="NCBI Taxonomy" id="192953"/>
    <lineage>
        <taxon>Bacteria</taxon>
        <taxon>Pseudomonadati</taxon>
        <taxon>Pseudomonadota</taxon>
        <taxon>Gammaproteobacteria</taxon>
        <taxon>Enterobacterales</taxon>
        <taxon>Enterobacteriaceae</taxon>
        <taxon>Salmonella</taxon>
    </lineage>
</organism>
<gene>
    <name evidence="1" type="ORF">G0D70_15475</name>
    <name evidence="2" type="ORF">G4I88_002712</name>
</gene>
<protein>
    <submittedName>
        <fullName evidence="2">Uncharacterized protein</fullName>
    </submittedName>
</protein>
<name>A0A3Y6QE35_SALET</name>
<reference evidence="2" key="1">
    <citation type="journal article" date="2018" name="Genome Biol.">
        <title>SKESA: strategic k-mer extension for scrupulous assemblies.</title>
        <authorList>
            <person name="Souvorov A."/>
            <person name="Agarwala R."/>
            <person name="Lipman D.J."/>
        </authorList>
    </citation>
    <scope>NUCLEOTIDE SEQUENCE</scope>
    <source>
        <strain evidence="1">11-0811</strain>
        <strain evidence="2">13-7445</strain>
    </source>
</reference>
<proteinExistence type="predicted"/>
<dbReference type="AlphaFoldDB" id="A0A3Y6QE35"/>
<accession>A0A3Y6QE35</accession>
<comment type="caution">
    <text evidence="2">The sequence shown here is derived from an EMBL/GenBank/DDBJ whole genome shotgun (WGS) entry which is preliminary data.</text>
</comment>
<sequence length="64" mass="6890">MLDVYTNPKDILRPIAAALEAARYIALDPNGKDLAADLIAWAHETAAHAATAHRSSVEREGKHA</sequence>
<evidence type="ECO:0000313" key="1">
    <source>
        <dbReference type="EMBL" id="HAC6838930.1"/>
    </source>
</evidence>
<dbReference type="EMBL" id="DAAMIV010000005">
    <property type="protein sequence ID" value="HAC6838930.1"/>
    <property type="molecule type" value="Genomic_DNA"/>
</dbReference>